<gene>
    <name evidence="1" type="ORF">MCOR_21701</name>
</gene>
<protein>
    <submittedName>
        <fullName evidence="1">Uncharacterized protein</fullName>
    </submittedName>
</protein>
<dbReference type="Gene3D" id="3.40.50.300">
    <property type="entry name" value="P-loop containing nucleotide triphosphate hydrolases"/>
    <property type="match status" value="1"/>
</dbReference>
<dbReference type="AlphaFoldDB" id="A0A6J8BQX4"/>
<reference evidence="1 2" key="1">
    <citation type="submission" date="2020-06" db="EMBL/GenBank/DDBJ databases">
        <authorList>
            <person name="Li R."/>
            <person name="Bekaert M."/>
        </authorList>
    </citation>
    <scope>NUCLEOTIDE SEQUENCE [LARGE SCALE GENOMIC DNA]</scope>
    <source>
        <strain evidence="2">wild</strain>
    </source>
</reference>
<accession>A0A6J8BQX4</accession>
<evidence type="ECO:0000313" key="1">
    <source>
        <dbReference type="EMBL" id="CAC5386243.1"/>
    </source>
</evidence>
<sequence length="346" mass="40375">MTTPKDGKQIANMLYHAGVETLLTVGYAEIGKKVLRRPAPKVDFNMNDVVMLSIDILLAMETKDMLIKQGSNYLFSHMGSNANEEKIRHDKAIEKLEKAQAEWSKERTQRLDFINEQLQKEHHAEHTFEDVDQAMKQYYYITSKQLTPLSPKPKLSDFYTPSEDQKNREIAFVVGDYFNLFRNMKDNKLIQEIEDALNFKGFPKQIEQSEEVESEIIDKNKNTHILLFGGSDTGKTYFIKEYLKKNNIEKYKVFCLDDEEWPKEVVEYDLEKLKDLEYLRDHTIILDDQGSQKLDKQVANIISKGRHFKIQLVFLAHLSTDLNPKSRNNVKEIYITTGNSKNFFTI</sequence>
<dbReference type="Proteomes" id="UP000507470">
    <property type="component" value="Unassembled WGS sequence"/>
</dbReference>
<keyword evidence="2" id="KW-1185">Reference proteome</keyword>
<dbReference type="InterPro" id="IPR027417">
    <property type="entry name" value="P-loop_NTPase"/>
</dbReference>
<dbReference type="SUPFAM" id="SSF52540">
    <property type="entry name" value="P-loop containing nucleoside triphosphate hydrolases"/>
    <property type="match status" value="1"/>
</dbReference>
<proteinExistence type="predicted"/>
<name>A0A6J8BQX4_MYTCO</name>
<dbReference type="EMBL" id="CACVKT020003845">
    <property type="protein sequence ID" value="CAC5386243.1"/>
    <property type="molecule type" value="Genomic_DNA"/>
</dbReference>
<organism evidence="1 2">
    <name type="scientific">Mytilus coruscus</name>
    <name type="common">Sea mussel</name>
    <dbReference type="NCBI Taxonomy" id="42192"/>
    <lineage>
        <taxon>Eukaryota</taxon>
        <taxon>Metazoa</taxon>
        <taxon>Spiralia</taxon>
        <taxon>Lophotrochozoa</taxon>
        <taxon>Mollusca</taxon>
        <taxon>Bivalvia</taxon>
        <taxon>Autobranchia</taxon>
        <taxon>Pteriomorphia</taxon>
        <taxon>Mytilida</taxon>
        <taxon>Mytiloidea</taxon>
        <taxon>Mytilidae</taxon>
        <taxon>Mytilinae</taxon>
        <taxon>Mytilus</taxon>
    </lineage>
</organism>
<evidence type="ECO:0000313" key="2">
    <source>
        <dbReference type="Proteomes" id="UP000507470"/>
    </source>
</evidence>